<accession>A0A369JK53</accession>
<name>A0A369JK53_HYPMA</name>
<evidence type="ECO:0000256" key="1">
    <source>
        <dbReference type="SAM" id="MobiDB-lite"/>
    </source>
</evidence>
<dbReference type="AlphaFoldDB" id="A0A369JK53"/>
<keyword evidence="3" id="KW-1185">Reference proteome</keyword>
<evidence type="ECO:0000313" key="3">
    <source>
        <dbReference type="Proteomes" id="UP000076154"/>
    </source>
</evidence>
<gene>
    <name evidence="2" type="ORF">Hypma_010748</name>
</gene>
<comment type="caution">
    <text evidence="2">The sequence shown here is derived from an EMBL/GenBank/DDBJ whole genome shotgun (WGS) entry which is preliminary data.</text>
</comment>
<dbReference type="EMBL" id="LUEZ02000052">
    <property type="protein sequence ID" value="RDB22228.1"/>
    <property type="molecule type" value="Genomic_DNA"/>
</dbReference>
<evidence type="ECO:0000313" key="2">
    <source>
        <dbReference type="EMBL" id="RDB22228.1"/>
    </source>
</evidence>
<organism evidence="2 3">
    <name type="scientific">Hypsizygus marmoreus</name>
    <name type="common">White beech mushroom</name>
    <name type="synonym">Agaricus marmoreus</name>
    <dbReference type="NCBI Taxonomy" id="39966"/>
    <lineage>
        <taxon>Eukaryota</taxon>
        <taxon>Fungi</taxon>
        <taxon>Dikarya</taxon>
        <taxon>Basidiomycota</taxon>
        <taxon>Agaricomycotina</taxon>
        <taxon>Agaricomycetes</taxon>
        <taxon>Agaricomycetidae</taxon>
        <taxon>Agaricales</taxon>
        <taxon>Tricholomatineae</taxon>
        <taxon>Lyophyllaceae</taxon>
        <taxon>Hypsizygus</taxon>
    </lineage>
</organism>
<protein>
    <submittedName>
        <fullName evidence="2">Uncharacterized protein</fullName>
    </submittedName>
</protein>
<reference evidence="2" key="1">
    <citation type="submission" date="2018-04" db="EMBL/GenBank/DDBJ databases">
        <title>Whole genome sequencing of Hypsizygus marmoreus.</title>
        <authorList>
            <person name="Choi I.-G."/>
            <person name="Min B."/>
            <person name="Kim J.-G."/>
            <person name="Kim S."/>
            <person name="Oh Y.-L."/>
            <person name="Kong W.-S."/>
            <person name="Park H."/>
            <person name="Jeong J."/>
            <person name="Song E.-S."/>
        </authorList>
    </citation>
    <scope>NUCLEOTIDE SEQUENCE [LARGE SCALE GENOMIC DNA]</scope>
    <source>
        <strain evidence="2">51987-8</strain>
    </source>
</reference>
<proteinExistence type="predicted"/>
<feature type="region of interest" description="Disordered" evidence="1">
    <location>
        <begin position="1"/>
        <end position="31"/>
    </location>
</feature>
<dbReference type="InParanoid" id="A0A369JK53"/>
<sequence>MLHHGSRSWKPQKSYVDSDSEEEKVESHPELVKGSQLFRERGLALEYPRLTEGYIFGSAYGSEESEDCE</sequence>
<dbReference type="Proteomes" id="UP000076154">
    <property type="component" value="Unassembled WGS sequence"/>
</dbReference>